<protein>
    <recommendedName>
        <fullName evidence="2">SCP domain-containing protein</fullName>
    </recommendedName>
</protein>
<feature type="region of interest" description="Disordered" evidence="1">
    <location>
        <begin position="1"/>
        <end position="88"/>
    </location>
</feature>
<gene>
    <name evidence="3" type="ORF">M9Y10_034790</name>
</gene>
<dbReference type="InterPro" id="IPR014044">
    <property type="entry name" value="CAP_dom"/>
</dbReference>
<dbReference type="PANTHER" id="PTHR31157">
    <property type="entry name" value="SCP DOMAIN-CONTAINING PROTEIN"/>
    <property type="match status" value="1"/>
</dbReference>
<name>A0ABR2KH09_9EUKA</name>
<evidence type="ECO:0000313" key="4">
    <source>
        <dbReference type="Proteomes" id="UP001470230"/>
    </source>
</evidence>
<reference evidence="3 4" key="1">
    <citation type="submission" date="2024-04" db="EMBL/GenBank/DDBJ databases">
        <title>Tritrichomonas musculus Genome.</title>
        <authorList>
            <person name="Alves-Ferreira E."/>
            <person name="Grigg M."/>
            <person name="Lorenzi H."/>
            <person name="Galac M."/>
        </authorList>
    </citation>
    <scope>NUCLEOTIDE SEQUENCE [LARGE SCALE GENOMIC DNA]</scope>
    <source>
        <strain evidence="3 4">EAF2021</strain>
    </source>
</reference>
<accession>A0ABR2KH09</accession>
<feature type="compositionally biased region" description="Low complexity" evidence="1">
    <location>
        <begin position="43"/>
        <end position="57"/>
    </location>
</feature>
<dbReference type="EMBL" id="JAPFFF010000005">
    <property type="protein sequence ID" value="KAK8890031.1"/>
    <property type="molecule type" value="Genomic_DNA"/>
</dbReference>
<feature type="compositionally biased region" description="Basic and acidic residues" evidence="1">
    <location>
        <begin position="66"/>
        <end position="78"/>
    </location>
</feature>
<feature type="domain" description="SCP" evidence="2">
    <location>
        <begin position="413"/>
        <end position="518"/>
    </location>
</feature>
<organism evidence="3 4">
    <name type="scientific">Tritrichomonas musculus</name>
    <dbReference type="NCBI Taxonomy" id="1915356"/>
    <lineage>
        <taxon>Eukaryota</taxon>
        <taxon>Metamonada</taxon>
        <taxon>Parabasalia</taxon>
        <taxon>Tritrichomonadida</taxon>
        <taxon>Tritrichomonadidae</taxon>
        <taxon>Tritrichomonas</taxon>
    </lineage>
</organism>
<dbReference type="Gene3D" id="3.40.33.10">
    <property type="entry name" value="CAP"/>
    <property type="match status" value="2"/>
</dbReference>
<dbReference type="InterPro" id="IPR035940">
    <property type="entry name" value="CAP_sf"/>
</dbReference>
<comment type="caution">
    <text evidence="3">The sequence shown here is derived from an EMBL/GenBank/DDBJ whole genome shotgun (WGS) entry which is preliminary data.</text>
</comment>
<dbReference type="PANTHER" id="PTHR31157:SF1">
    <property type="entry name" value="SCP DOMAIN-CONTAINING PROTEIN"/>
    <property type="match status" value="1"/>
</dbReference>
<dbReference type="Proteomes" id="UP001470230">
    <property type="component" value="Unassembled WGS sequence"/>
</dbReference>
<evidence type="ECO:0000259" key="2">
    <source>
        <dbReference type="Pfam" id="PF00188"/>
    </source>
</evidence>
<sequence>MTHHSPVENEDGSASGEQLDSSQYVNPYNSKSEESHSDNDTENYSNSSKENSSANLSHNSIQQKSKTPESHSKNKDINQSDPQSDYDVYSADAENDENELNDIHSGSATNECQELSLNAERNSNLDRSTDIFYFRSIADSILSSINMYRDNYSKPLLQEDERLYNVAMNYSRTIVEGKTENNIDDIKKEIKDFPFAFYSVQVDHNPNENAFTTVINKWTTDSKISKLLLSNFNCAGVGVYTSKKEEVYFTLILALRTNIGNSYYTETSLFSILLAEQCISIVNQIRKEEFGLLPIYLNLDLCDLAYQYARMDMDSITEDDVKEKVGICSFCKISFSDVKEKDATPRLIVQKWMNQLGKAKTILGDCNRVGFGFIKINGLLHSVSIYTRTLHAAVIDGTEKILENNIIATQIADTLNEFRQQHSLPPMNVDDDLCERAQLHTEYIANGSIGESPLEDEIYTTVIEPRYEATDISHVHCNEMSRAPKSFMAKWRNNQDCISVLLNQVVDDFGIGVCFDKDYVCHITVIIASKGHQAEIKNIIVKL</sequence>
<evidence type="ECO:0000313" key="3">
    <source>
        <dbReference type="EMBL" id="KAK8890031.1"/>
    </source>
</evidence>
<dbReference type="CDD" id="cd05379">
    <property type="entry name" value="CAP_bacterial"/>
    <property type="match status" value="1"/>
</dbReference>
<feature type="domain" description="SCP" evidence="2">
    <location>
        <begin position="143"/>
        <end position="251"/>
    </location>
</feature>
<evidence type="ECO:0000256" key="1">
    <source>
        <dbReference type="SAM" id="MobiDB-lite"/>
    </source>
</evidence>
<dbReference type="Pfam" id="PF00188">
    <property type="entry name" value="CAP"/>
    <property type="match status" value="2"/>
</dbReference>
<proteinExistence type="predicted"/>
<dbReference type="SUPFAM" id="SSF55797">
    <property type="entry name" value="PR-1-like"/>
    <property type="match status" value="1"/>
</dbReference>
<feature type="compositionally biased region" description="Polar residues" evidence="1">
    <location>
        <begin position="15"/>
        <end position="30"/>
    </location>
</feature>
<keyword evidence="4" id="KW-1185">Reference proteome</keyword>